<sequence>MTSTLQCPLAALPVEIRTYVFEQVFEGQQLRLKSRNARGSTSLGNLSILVTSKFFNKDPVIRDVLHQKGILVLKTESDWLRLMDRCFENGTFDSSKFVKRITWKVSDQVIHAKRSFFQKVTPERLAQIFLTVSAVEIQLNQTQHICGTHETLSEKIQSPTWMGIQGQWLANNTLCNSENRRNVQYQDVLSVLQEVFERKSHLDLTLKVPILIDCKSASSNWTGSGWRTTSIIHDGIMNLKDCILRIDMDGRTHEIQQHPFLLWPTKL</sequence>
<evidence type="ECO:0000313" key="2">
    <source>
        <dbReference type="Proteomes" id="UP001316803"/>
    </source>
</evidence>
<dbReference type="EMBL" id="JAKLMC020000036">
    <property type="protein sequence ID" value="KAK5949361.1"/>
    <property type="molecule type" value="Genomic_DNA"/>
</dbReference>
<proteinExistence type="predicted"/>
<dbReference type="AlphaFoldDB" id="A0AAN8F0P4"/>
<accession>A0AAN8F0P4</accession>
<reference evidence="1 2" key="1">
    <citation type="submission" date="2022-12" db="EMBL/GenBank/DDBJ databases">
        <title>Genomic features and morphological characterization of a novel Knufia sp. strain isolated from spacecraft assembly facility.</title>
        <authorList>
            <person name="Teixeira M."/>
            <person name="Chander A.M."/>
            <person name="Stajich J.E."/>
            <person name="Venkateswaran K."/>
        </authorList>
    </citation>
    <scope>NUCLEOTIDE SEQUENCE [LARGE SCALE GENOMIC DNA]</scope>
    <source>
        <strain evidence="1 2">FJI-L2-BK-P2</strain>
    </source>
</reference>
<gene>
    <name evidence="1" type="ORF">OHC33_009533</name>
</gene>
<organism evidence="1 2">
    <name type="scientific">Knufia fluminis</name>
    <dbReference type="NCBI Taxonomy" id="191047"/>
    <lineage>
        <taxon>Eukaryota</taxon>
        <taxon>Fungi</taxon>
        <taxon>Dikarya</taxon>
        <taxon>Ascomycota</taxon>
        <taxon>Pezizomycotina</taxon>
        <taxon>Eurotiomycetes</taxon>
        <taxon>Chaetothyriomycetidae</taxon>
        <taxon>Chaetothyriales</taxon>
        <taxon>Trichomeriaceae</taxon>
        <taxon>Knufia</taxon>
    </lineage>
</organism>
<keyword evidence="2" id="KW-1185">Reference proteome</keyword>
<name>A0AAN8F0P4_9EURO</name>
<evidence type="ECO:0000313" key="1">
    <source>
        <dbReference type="EMBL" id="KAK5949361.1"/>
    </source>
</evidence>
<comment type="caution">
    <text evidence="1">The sequence shown here is derived from an EMBL/GenBank/DDBJ whole genome shotgun (WGS) entry which is preliminary data.</text>
</comment>
<dbReference type="Proteomes" id="UP001316803">
    <property type="component" value="Unassembled WGS sequence"/>
</dbReference>
<protein>
    <submittedName>
        <fullName evidence="1">Uncharacterized protein</fullName>
    </submittedName>
</protein>